<keyword evidence="3" id="KW-0143">Chaperone</keyword>
<evidence type="ECO:0000256" key="4">
    <source>
        <dbReference type="ARBA" id="ARBA00034320"/>
    </source>
</evidence>
<evidence type="ECO:0000313" key="8">
    <source>
        <dbReference type="EMBL" id="RQG86929.1"/>
    </source>
</evidence>
<evidence type="ECO:0000259" key="7">
    <source>
        <dbReference type="SMART" id="SM00833"/>
    </source>
</evidence>
<protein>
    <submittedName>
        <fullName evidence="8">GTP-binding protein</fullName>
    </submittedName>
</protein>
<evidence type="ECO:0000256" key="1">
    <source>
        <dbReference type="ARBA" id="ARBA00022741"/>
    </source>
</evidence>
<dbReference type="SUPFAM" id="SSF90002">
    <property type="entry name" value="Hypothetical protein YjiA, C-terminal domain"/>
    <property type="match status" value="1"/>
</dbReference>
<reference evidence="8 9" key="1">
    <citation type="submission" date="2018-10" db="EMBL/GenBank/DDBJ databases">
        <title>Natrarchaeobius chitinivorans gen. nov., sp. nov., and Natrarchaeobius haloalkaliphilus sp. nov., alkaliphilic, chitin-utilizing haloarchaea from hypersaline alkaline lakes.</title>
        <authorList>
            <person name="Sorokin D.Y."/>
            <person name="Elcheninov A.G."/>
            <person name="Kostrikina N.A."/>
            <person name="Bale N.J."/>
            <person name="Sinninghe Damste J.S."/>
            <person name="Khijniak T.V."/>
            <person name="Kublanov I.V."/>
            <person name="Toshchakov S.V."/>
        </authorList>
    </citation>
    <scope>NUCLEOTIDE SEQUENCE [LARGE SCALE GENOMIC DNA]</scope>
    <source>
        <strain evidence="8 9">AArcht-Sl</strain>
    </source>
</reference>
<organism evidence="8 9">
    <name type="scientific">Natrarchaeobius halalkaliphilus</name>
    <dbReference type="NCBI Taxonomy" id="1679091"/>
    <lineage>
        <taxon>Archaea</taxon>
        <taxon>Methanobacteriati</taxon>
        <taxon>Methanobacteriota</taxon>
        <taxon>Stenosarchaea group</taxon>
        <taxon>Halobacteria</taxon>
        <taxon>Halobacteriales</taxon>
        <taxon>Natrialbaceae</taxon>
        <taxon>Natrarchaeobius</taxon>
    </lineage>
</organism>
<dbReference type="InterPro" id="IPR027417">
    <property type="entry name" value="P-loop_NTPase"/>
</dbReference>
<evidence type="ECO:0000256" key="3">
    <source>
        <dbReference type="ARBA" id="ARBA00023186"/>
    </source>
</evidence>
<dbReference type="OrthoDB" id="359387at2157"/>
<feature type="compositionally biased region" description="Basic and acidic residues" evidence="6">
    <location>
        <begin position="240"/>
        <end position="268"/>
    </location>
</feature>
<dbReference type="SMART" id="SM00833">
    <property type="entry name" value="CobW_C"/>
    <property type="match status" value="1"/>
</dbReference>
<dbReference type="EMBL" id="REFY01000006">
    <property type="protein sequence ID" value="RQG86929.1"/>
    <property type="molecule type" value="Genomic_DNA"/>
</dbReference>
<dbReference type="RefSeq" id="WP_124179327.1">
    <property type="nucleotide sequence ID" value="NZ_REFY01000006.1"/>
</dbReference>
<dbReference type="InterPro" id="IPR003495">
    <property type="entry name" value="CobW/HypB/UreG_nucleotide-bd"/>
</dbReference>
<name>A0A3N6LIE1_9EURY</name>
<dbReference type="Proteomes" id="UP000273828">
    <property type="component" value="Unassembled WGS sequence"/>
</dbReference>
<dbReference type="InterPro" id="IPR036627">
    <property type="entry name" value="CobW-likC_sf"/>
</dbReference>
<keyword evidence="2" id="KW-0378">Hydrolase</keyword>
<dbReference type="Pfam" id="PF02492">
    <property type="entry name" value="cobW"/>
    <property type="match status" value="1"/>
</dbReference>
<dbReference type="PANTHER" id="PTHR43603">
    <property type="entry name" value="COBW DOMAIN-CONTAINING PROTEIN DDB_G0274527"/>
    <property type="match status" value="1"/>
</dbReference>
<gene>
    <name evidence="8" type="ORF">EA462_14820</name>
</gene>
<dbReference type="Pfam" id="PF07683">
    <property type="entry name" value="CobW_C"/>
    <property type="match status" value="1"/>
</dbReference>
<keyword evidence="1" id="KW-0547">Nucleotide-binding</keyword>
<comment type="caution">
    <text evidence="8">The sequence shown here is derived from an EMBL/GenBank/DDBJ whole genome shotgun (WGS) entry which is preliminary data.</text>
</comment>
<dbReference type="GO" id="GO:0016787">
    <property type="term" value="F:hydrolase activity"/>
    <property type="evidence" value="ECO:0007669"/>
    <property type="project" value="UniProtKB-KW"/>
</dbReference>
<evidence type="ECO:0000256" key="6">
    <source>
        <dbReference type="SAM" id="MobiDB-lite"/>
    </source>
</evidence>
<accession>A0A3N6LIE1</accession>
<sequence length="428" mass="47422">MSTPVTLLCGELGAGKTTLLSRLLESTDLEIAVLVNDVGAVNVDADLVEARTDLSTGEEVVALENGCICCSLGNELSRSVIELQREHEFDHLVVEASGVSEPEPIARQFVRGPAAGSYDPNAIVTVVDARRFHDRFVDADSDGEPPAIEGADGGGTRPLADLVLEQVEFCDVLVVNKCDLVNERERDSVVALLETIQPRAEIVATEYATLEADSLLDAHRFDLEAATDAAGWKRALEDDANRERDHDHGGHDDHTHSHGEETSHDRGRDHHHAHPPERYGISVDSYHRRRPFHPERIVALLADLPPELVRAKGLCWIAGREDQAITMSQAGDETALEVTGRWIASLPERRRERYRRGQPDREWDDEWGDREIRLALIGRDLDLDALTDRFDDCLLTDEEMAADWSTFENRTPTAMGESTVVADERGPS</sequence>
<dbReference type="SUPFAM" id="SSF52540">
    <property type="entry name" value="P-loop containing nucleoside triphosphate hydrolases"/>
    <property type="match status" value="1"/>
</dbReference>
<evidence type="ECO:0000313" key="9">
    <source>
        <dbReference type="Proteomes" id="UP000273828"/>
    </source>
</evidence>
<evidence type="ECO:0000256" key="2">
    <source>
        <dbReference type="ARBA" id="ARBA00022801"/>
    </source>
</evidence>
<feature type="domain" description="CobW C-terminal" evidence="7">
    <location>
        <begin position="281"/>
        <end position="394"/>
    </location>
</feature>
<dbReference type="PANTHER" id="PTHR43603:SF1">
    <property type="entry name" value="ZINC-REGULATED GTPASE METALLOPROTEIN ACTIVATOR 1"/>
    <property type="match status" value="1"/>
</dbReference>
<dbReference type="CDD" id="cd03112">
    <property type="entry name" value="CobW-like"/>
    <property type="match status" value="1"/>
</dbReference>
<comment type="catalytic activity">
    <reaction evidence="5">
        <text>GTP + H2O = GDP + phosphate + H(+)</text>
        <dbReference type="Rhea" id="RHEA:19669"/>
        <dbReference type="ChEBI" id="CHEBI:15377"/>
        <dbReference type="ChEBI" id="CHEBI:15378"/>
        <dbReference type="ChEBI" id="CHEBI:37565"/>
        <dbReference type="ChEBI" id="CHEBI:43474"/>
        <dbReference type="ChEBI" id="CHEBI:58189"/>
    </reaction>
    <physiologicalReaction direction="left-to-right" evidence="5">
        <dbReference type="Rhea" id="RHEA:19670"/>
    </physiologicalReaction>
</comment>
<evidence type="ECO:0000256" key="5">
    <source>
        <dbReference type="ARBA" id="ARBA00049117"/>
    </source>
</evidence>
<feature type="region of interest" description="Disordered" evidence="6">
    <location>
        <begin position="240"/>
        <end position="284"/>
    </location>
</feature>
<dbReference type="InterPro" id="IPR051927">
    <property type="entry name" value="Zn_Chap_cDPG_Synth"/>
</dbReference>
<dbReference type="Gene3D" id="3.40.50.300">
    <property type="entry name" value="P-loop containing nucleotide triphosphate hydrolases"/>
    <property type="match status" value="1"/>
</dbReference>
<dbReference type="InterPro" id="IPR011629">
    <property type="entry name" value="CobW-like_C"/>
</dbReference>
<dbReference type="Gene3D" id="3.30.1220.10">
    <property type="entry name" value="CobW-like, C-terminal domain"/>
    <property type="match status" value="1"/>
</dbReference>
<comment type="similarity">
    <text evidence="4">Belongs to the SIMIBI class G3E GTPase family. ZNG1 subfamily.</text>
</comment>
<dbReference type="GO" id="GO:0000166">
    <property type="term" value="F:nucleotide binding"/>
    <property type="evidence" value="ECO:0007669"/>
    <property type="project" value="UniProtKB-KW"/>
</dbReference>
<keyword evidence="9" id="KW-1185">Reference proteome</keyword>
<proteinExistence type="inferred from homology"/>
<dbReference type="AlphaFoldDB" id="A0A3N6LIE1"/>